<organism evidence="1 2">
    <name type="scientific">Psychromonas marina</name>
    <dbReference type="NCBI Taxonomy" id="88364"/>
    <lineage>
        <taxon>Bacteria</taxon>
        <taxon>Pseudomonadati</taxon>
        <taxon>Pseudomonadota</taxon>
        <taxon>Gammaproteobacteria</taxon>
        <taxon>Alteromonadales</taxon>
        <taxon>Psychromonadaceae</taxon>
        <taxon>Psychromonas</taxon>
    </lineage>
</organism>
<sequence length="245" mass="27045">MNIPYQNMEIEQIYTQLLATPKTSLAVCSAEQGEGVTSLAFALAQRCLLAGHSTLLVDLNLYRPAIKGVLAIDTTAQQNSTNVISKHENILQQPQLVFSQHSTIVVSGVVAPTKREHVMRLRQPGILEQCIEQWLQEYDTVIIDSSPLNRVNAQNIPAERVAAACHGALLTVLAGKTSEASVHSAVSKLNNANAQLLGSVFNDRDNPSLKNELLREIKRIPTLLSWLSRPLTNMIKRSRFLTFDI</sequence>
<reference evidence="2" key="1">
    <citation type="journal article" date="2019" name="Int. J. Syst. Evol. Microbiol.">
        <title>The Global Catalogue of Microorganisms (GCM) 10K type strain sequencing project: providing services to taxonomists for standard genome sequencing and annotation.</title>
        <authorList>
            <consortium name="The Broad Institute Genomics Platform"/>
            <consortium name="The Broad Institute Genome Sequencing Center for Infectious Disease"/>
            <person name="Wu L."/>
            <person name="Ma J."/>
        </authorList>
    </citation>
    <scope>NUCLEOTIDE SEQUENCE [LARGE SCALE GENOMIC DNA]</scope>
    <source>
        <strain evidence="2">NBRC 103166</strain>
    </source>
</reference>
<evidence type="ECO:0000313" key="1">
    <source>
        <dbReference type="EMBL" id="GLS91295.1"/>
    </source>
</evidence>
<keyword evidence="2" id="KW-1185">Reference proteome</keyword>
<evidence type="ECO:0000313" key="2">
    <source>
        <dbReference type="Proteomes" id="UP001157353"/>
    </source>
</evidence>
<name>A0ABQ6E249_9GAMM</name>
<gene>
    <name evidence="1" type="primary">sypD</name>
    <name evidence="1" type="ORF">GCM10007916_23640</name>
</gene>
<comment type="caution">
    <text evidence="1">The sequence shown here is derived from an EMBL/GenBank/DDBJ whole genome shotgun (WGS) entry which is preliminary data.</text>
</comment>
<proteinExistence type="predicted"/>
<protein>
    <submittedName>
        <fullName evidence="1">Chromosome partitioning ATPase</fullName>
    </submittedName>
</protein>
<dbReference type="SUPFAM" id="SSF52540">
    <property type="entry name" value="P-loop containing nucleoside triphosphate hydrolases"/>
    <property type="match status" value="1"/>
</dbReference>
<dbReference type="Proteomes" id="UP001157353">
    <property type="component" value="Unassembled WGS sequence"/>
</dbReference>
<dbReference type="InterPro" id="IPR050445">
    <property type="entry name" value="Bact_polysacc_biosynth/exp"/>
</dbReference>
<dbReference type="PANTHER" id="PTHR32309:SF13">
    <property type="entry name" value="FERRIC ENTEROBACTIN TRANSPORT PROTEIN FEPE"/>
    <property type="match status" value="1"/>
</dbReference>
<dbReference type="EMBL" id="BSPQ01000013">
    <property type="protein sequence ID" value="GLS91295.1"/>
    <property type="molecule type" value="Genomic_DNA"/>
</dbReference>
<dbReference type="Gene3D" id="3.40.50.300">
    <property type="entry name" value="P-loop containing nucleotide triphosphate hydrolases"/>
    <property type="match status" value="1"/>
</dbReference>
<dbReference type="InterPro" id="IPR027417">
    <property type="entry name" value="P-loop_NTPase"/>
</dbReference>
<accession>A0ABQ6E249</accession>
<dbReference type="PANTHER" id="PTHR32309">
    <property type="entry name" value="TYROSINE-PROTEIN KINASE"/>
    <property type="match status" value="1"/>
</dbReference>
<dbReference type="RefSeq" id="WP_284204419.1">
    <property type="nucleotide sequence ID" value="NZ_BSPQ01000013.1"/>
</dbReference>